<sequence>MLRTIANILGAAIVAGAILALILWELDALY</sequence>
<name>A0A6J5MWT3_9CAUD</name>
<protein>
    <submittedName>
        <fullName evidence="2">Uncharacterized protein</fullName>
    </submittedName>
</protein>
<keyword evidence="1" id="KW-0812">Transmembrane</keyword>
<keyword evidence="1" id="KW-1133">Transmembrane helix</keyword>
<accession>A0A6J5MWT3</accession>
<reference evidence="2" key="1">
    <citation type="submission" date="2020-04" db="EMBL/GenBank/DDBJ databases">
        <authorList>
            <person name="Chiriac C."/>
            <person name="Salcher M."/>
            <person name="Ghai R."/>
            <person name="Kavagutti S V."/>
        </authorList>
    </citation>
    <scope>NUCLEOTIDE SEQUENCE</scope>
</reference>
<proteinExistence type="predicted"/>
<keyword evidence="1" id="KW-0472">Membrane</keyword>
<feature type="transmembrane region" description="Helical" evidence="1">
    <location>
        <begin position="5"/>
        <end position="24"/>
    </location>
</feature>
<evidence type="ECO:0000256" key="1">
    <source>
        <dbReference type="SAM" id="Phobius"/>
    </source>
</evidence>
<organism evidence="2">
    <name type="scientific">uncultured Caudovirales phage</name>
    <dbReference type="NCBI Taxonomy" id="2100421"/>
    <lineage>
        <taxon>Viruses</taxon>
        <taxon>Duplodnaviria</taxon>
        <taxon>Heunggongvirae</taxon>
        <taxon>Uroviricota</taxon>
        <taxon>Caudoviricetes</taxon>
        <taxon>Peduoviridae</taxon>
        <taxon>Maltschvirus</taxon>
        <taxon>Maltschvirus maltsch</taxon>
    </lineage>
</organism>
<gene>
    <name evidence="2" type="ORF">UFOVP601_32</name>
</gene>
<evidence type="ECO:0000313" key="2">
    <source>
        <dbReference type="EMBL" id="CAB4151745.1"/>
    </source>
</evidence>
<dbReference type="EMBL" id="LR796569">
    <property type="protein sequence ID" value="CAB4151745.1"/>
    <property type="molecule type" value="Genomic_DNA"/>
</dbReference>